<accession>J9H409</accession>
<proteinExistence type="predicted"/>
<reference evidence="1" key="1">
    <citation type="journal article" date="2012" name="PLoS ONE">
        <title>Gene sets for utilization of primary and secondary nutrition supplies in the distal gut of endangered iberian lynx.</title>
        <authorList>
            <person name="Alcaide M."/>
            <person name="Messina E."/>
            <person name="Richter M."/>
            <person name="Bargiela R."/>
            <person name="Peplies J."/>
            <person name="Huws S.A."/>
            <person name="Newbold C.J."/>
            <person name="Golyshin P.N."/>
            <person name="Simon M.A."/>
            <person name="Lopez G."/>
            <person name="Yakimov M.M."/>
            <person name="Ferrer M."/>
        </authorList>
    </citation>
    <scope>NUCLEOTIDE SEQUENCE</scope>
</reference>
<name>J9H409_9ZZZZ</name>
<sequence>MSYGIQHFFECDFTRCYRPCYRSFVKSRSLVNSSLGTVKNCVIPIINPVCFFVETRFSE</sequence>
<evidence type="ECO:0000313" key="1">
    <source>
        <dbReference type="EMBL" id="EJX08455.1"/>
    </source>
</evidence>
<protein>
    <submittedName>
        <fullName evidence="1">Uncharacterized protein</fullName>
    </submittedName>
</protein>
<organism evidence="1">
    <name type="scientific">gut metagenome</name>
    <dbReference type="NCBI Taxonomy" id="749906"/>
    <lineage>
        <taxon>unclassified sequences</taxon>
        <taxon>metagenomes</taxon>
        <taxon>organismal metagenomes</taxon>
    </lineage>
</organism>
<comment type="caution">
    <text evidence="1">The sequence shown here is derived from an EMBL/GenBank/DDBJ whole genome shotgun (WGS) entry which is preliminary data.</text>
</comment>
<dbReference type="EMBL" id="AMCI01000619">
    <property type="protein sequence ID" value="EJX08455.1"/>
    <property type="molecule type" value="Genomic_DNA"/>
</dbReference>
<dbReference type="AlphaFoldDB" id="J9H409"/>
<gene>
    <name evidence="1" type="ORF">EVA_03433</name>
</gene>